<organism evidence="1 2">
    <name type="scientific">Parasponia andersonii</name>
    <name type="common">Sponia andersonii</name>
    <dbReference type="NCBI Taxonomy" id="3476"/>
    <lineage>
        <taxon>Eukaryota</taxon>
        <taxon>Viridiplantae</taxon>
        <taxon>Streptophyta</taxon>
        <taxon>Embryophyta</taxon>
        <taxon>Tracheophyta</taxon>
        <taxon>Spermatophyta</taxon>
        <taxon>Magnoliopsida</taxon>
        <taxon>eudicotyledons</taxon>
        <taxon>Gunneridae</taxon>
        <taxon>Pentapetalae</taxon>
        <taxon>rosids</taxon>
        <taxon>fabids</taxon>
        <taxon>Rosales</taxon>
        <taxon>Cannabaceae</taxon>
        <taxon>Parasponia</taxon>
    </lineage>
</organism>
<protein>
    <submittedName>
        <fullName evidence="1">Uncharacterized protein</fullName>
    </submittedName>
</protein>
<gene>
    <name evidence="1" type="ORF">PanWU01x14_242770</name>
</gene>
<keyword evidence="2" id="KW-1185">Reference proteome</keyword>
<accession>A0A2P5BFW2</accession>
<name>A0A2P5BFW2_PARAD</name>
<dbReference type="Proteomes" id="UP000237105">
    <property type="component" value="Unassembled WGS sequence"/>
</dbReference>
<dbReference type="AlphaFoldDB" id="A0A2P5BFW2"/>
<sequence length="94" mass="10733">MSIEALAMAGADYTECEINLELCIECSLRLERPPRPQYLLLEQKSTVNIDRFIMKRKSTANHSILLRPVVDGDQMKAKIREWAKTVVLSTIDIV</sequence>
<dbReference type="EMBL" id="JXTB01000291">
    <property type="protein sequence ID" value="PON47656.1"/>
    <property type="molecule type" value="Genomic_DNA"/>
</dbReference>
<evidence type="ECO:0000313" key="2">
    <source>
        <dbReference type="Proteomes" id="UP000237105"/>
    </source>
</evidence>
<evidence type="ECO:0000313" key="1">
    <source>
        <dbReference type="EMBL" id="PON47656.1"/>
    </source>
</evidence>
<proteinExistence type="predicted"/>
<reference evidence="2" key="1">
    <citation type="submission" date="2016-06" db="EMBL/GenBank/DDBJ databases">
        <title>Parallel loss of symbiosis genes in relatives of nitrogen-fixing non-legume Parasponia.</title>
        <authorList>
            <person name="Van Velzen R."/>
            <person name="Holmer R."/>
            <person name="Bu F."/>
            <person name="Rutten L."/>
            <person name="Van Zeijl A."/>
            <person name="Liu W."/>
            <person name="Santuari L."/>
            <person name="Cao Q."/>
            <person name="Sharma T."/>
            <person name="Shen D."/>
            <person name="Roswanjaya Y."/>
            <person name="Wardhani T."/>
            <person name="Kalhor M.S."/>
            <person name="Jansen J."/>
            <person name="Van den Hoogen J."/>
            <person name="Gungor B."/>
            <person name="Hartog M."/>
            <person name="Hontelez J."/>
            <person name="Verver J."/>
            <person name="Yang W.-C."/>
            <person name="Schijlen E."/>
            <person name="Repin R."/>
            <person name="Schilthuizen M."/>
            <person name="Schranz E."/>
            <person name="Heidstra R."/>
            <person name="Miyata K."/>
            <person name="Fedorova E."/>
            <person name="Kohlen W."/>
            <person name="Bisseling T."/>
            <person name="Smit S."/>
            <person name="Geurts R."/>
        </authorList>
    </citation>
    <scope>NUCLEOTIDE SEQUENCE [LARGE SCALE GENOMIC DNA]</scope>
    <source>
        <strain evidence="2">cv. WU1-14</strain>
    </source>
</reference>
<comment type="caution">
    <text evidence="1">The sequence shown here is derived from an EMBL/GenBank/DDBJ whole genome shotgun (WGS) entry which is preliminary data.</text>
</comment>